<sequence>MLLLLLLPPMLLGGSLAQDWRYTYTLQVQRSATVQEGLCLSIPCTFNYPREGWTHSGPAYGYWFREGTDSTHGFPVATNHLVREVSREARDRFQLLGDPRTLDCSLMIRDARREDTAKYFFRVERGTLKYSYTYYPMSLEVTGLTQKPDVYVPETLEPGRPAKLLCLFPGDFAGCPTPMFSWTGSALSSQGPRPQTSLFFSELTLTPRPQDHNTELTCRVGFSNKGVSAERTIQLRVDHAPKDPVISVSQTTASVPSPQGNFLEVRKGQYLRLCCEADGQPPAMLSWVLNNRVLSMSPPNQSSPLELELPQVGPRDAGRYTCQAENRLGSQQSWLNLSVQYPPENLRVTVSQANRTVLESVGNGSSFPVLEGQSLRLVCAADSSPPAELGWARGRGALSRSAASDPGLLELPRVRKEDEGEVTCRAENLLGAQQVSLHLSVLYDQGAFSSAFSKGCLLGTGIATLLFLCLILILVKILRKKWAQPGALQSRASRGSSVLDYVNVDPSGASRAQNRKVPPSSPFQLPPSGSGLPAESKNPTHPGGIPSRQDPGSENHAEELHYAAVRFPGLRPWEAQEPTDRNTEYAEVTFRRGSAGL</sequence>
<proteinExistence type="predicted"/>
<gene>
    <name evidence="2" type="primary">LOC101646288</name>
</gene>
<evidence type="ECO:0000313" key="1">
    <source>
        <dbReference type="Proteomes" id="UP000694863"/>
    </source>
</evidence>
<dbReference type="Proteomes" id="UP000694863">
    <property type="component" value="Unplaced"/>
</dbReference>
<name>A0AC55DAB5_ECHTE</name>
<protein>
    <submittedName>
        <fullName evidence="2">Sialic acid-binding Ig-like lectin 16 isoform X2</fullName>
    </submittedName>
</protein>
<accession>A0AC55DAB5</accession>
<evidence type="ECO:0000313" key="2">
    <source>
        <dbReference type="RefSeq" id="XP_045148681.1"/>
    </source>
</evidence>
<keyword evidence="1" id="KW-1185">Reference proteome</keyword>
<organism evidence="1 2">
    <name type="scientific">Echinops telfairi</name>
    <name type="common">Lesser hedgehog tenrec</name>
    <dbReference type="NCBI Taxonomy" id="9371"/>
    <lineage>
        <taxon>Eukaryota</taxon>
        <taxon>Metazoa</taxon>
        <taxon>Chordata</taxon>
        <taxon>Craniata</taxon>
        <taxon>Vertebrata</taxon>
        <taxon>Euteleostomi</taxon>
        <taxon>Mammalia</taxon>
        <taxon>Eutheria</taxon>
        <taxon>Afrotheria</taxon>
        <taxon>Tenrecidae</taxon>
        <taxon>Tenrecinae</taxon>
        <taxon>Echinops</taxon>
    </lineage>
</organism>
<dbReference type="RefSeq" id="XP_045148681.1">
    <property type="nucleotide sequence ID" value="XM_045292746.1"/>
</dbReference>
<reference evidence="2" key="1">
    <citation type="submission" date="2025-08" db="UniProtKB">
        <authorList>
            <consortium name="RefSeq"/>
        </authorList>
    </citation>
    <scope>IDENTIFICATION</scope>
</reference>